<protein>
    <recommendedName>
        <fullName evidence="7">Collagenase NC10/endostatin domain-containing protein</fullName>
    </recommendedName>
</protein>
<dbReference type="Gene3D" id="3.40.1620.70">
    <property type="match status" value="1"/>
</dbReference>
<organism evidence="5 6">
    <name type="scientific">Laodelphax striatellus</name>
    <name type="common">Small brown planthopper</name>
    <name type="synonym">Delphax striatella</name>
    <dbReference type="NCBI Taxonomy" id="195883"/>
    <lineage>
        <taxon>Eukaryota</taxon>
        <taxon>Metazoa</taxon>
        <taxon>Ecdysozoa</taxon>
        <taxon>Arthropoda</taxon>
        <taxon>Hexapoda</taxon>
        <taxon>Insecta</taxon>
        <taxon>Pterygota</taxon>
        <taxon>Neoptera</taxon>
        <taxon>Paraneoptera</taxon>
        <taxon>Hemiptera</taxon>
        <taxon>Auchenorrhyncha</taxon>
        <taxon>Fulgoroidea</taxon>
        <taxon>Delphacidae</taxon>
        <taxon>Criomorphinae</taxon>
        <taxon>Laodelphax</taxon>
    </lineage>
</organism>
<dbReference type="GO" id="GO:0005581">
    <property type="term" value="C:collagen trimer"/>
    <property type="evidence" value="ECO:0007669"/>
    <property type="project" value="UniProtKB-KW"/>
</dbReference>
<dbReference type="Pfam" id="PF20010">
    <property type="entry name" value="Collagen_trimer"/>
    <property type="match status" value="1"/>
</dbReference>
<dbReference type="InterPro" id="IPR045463">
    <property type="entry name" value="XV/XVIII_trimerization_dom"/>
</dbReference>
<feature type="domain" description="Collagenase NC10/endostatin" evidence="3">
    <location>
        <begin position="419"/>
        <end position="585"/>
    </location>
</feature>
<dbReference type="PANTHER" id="PTHR24023">
    <property type="entry name" value="COLLAGEN ALPHA"/>
    <property type="match status" value="1"/>
</dbReference>
<comment type="caution">
    <text evidence="5">The sequence shown here is derived from an EMBL/GenBank/DDBJ whole genome shotgun (WGS) entry which is preliminary data.</text>
</comment>
<name>A0A482X9R1_LAOST</name>
<feature type="region of interest" description="Disordered" evidence="2">
    <location>
        <begin position="233"/>
        <end position="253"/>
    </location>
</feature>
<dbReference type="InterPro" id="IPR008160">
    <property type="entry name" value="Collagen"/>
</dbReference>
<feature type="region of interest" description="Disordered" evidence="2">
    <location>
        <begin position="302"/>
        <end position="324"/>
    </location>
</feature>
<evidence type="ECO:0000313" key="5">
    <source>
        <dbReference type="EMBL" id="RZF42427.1"/>
    </source>
</evidence>
<dbReference type="SMR" id="A0A482X9R1"/>
<accession>A0A482X9R1</accession>
<dbReference type="InterPro" id="IPR016187">
    <property type="entry name" value="CTDL_fold"/>
</dbReference>
<sequence>MPGFPGENGRPAAKGQKGEEGGIGPPGPPGPPGAVMTVSNMQGDPDYLEETVGVREPGPKGEKGDAGHKGEKGEKGDSGSPGMPGPPGVAGWNGEKGESGKQGEPGTPGAEGPQGPPGVRGEPGPPGPPSPGVAGGEVVAVKGEKGDRGKRGRRGKQGLPGPPGKSGELGLPDPTGLPGRAGVGYQGLKGSKGEPGVIKTTRGETVLIKGEKGEPGAPVIINEGEDGVKYVPVPGPPGPPGPPGTAGPAGPPGVSVVGQKGEPGVSGGFPHVFGDLNHAPPPRQGPRGSLDELRALKELKQLKEHPTESPPGHGSFGPTEPTRIVPGAVTFKTLEDMSEKTQVSAVGTLAYINDEEALLVRVNNGWQYISLGTLIPIATEPPPTTTTEKLRPPFEASNLIHNHPDTPRDGPSVWHPKMLRMAALNEPYTGDLKGQRGADYACYRQSRRAGLRGTFRALLSSRVQNLDSIVKFSDRDLPVVNIKGDVLFNSWKDIFNGDGAFFSKQPRIYSFSGKNILTDYSWPLKYVWHGSHKSGERAMDLYCDAWDSDSRERHGLASSLVTNRLLDQEKFPCNRRFAVLCIEVSSQPGRRRRRRRRELVDLEPRESVNQD</sequence>
<dbReference type="EMBL" id="QKKF02015188">
    <property type="protein sequence ID" value="RZF42427.1"/>
    <property type="molecule type" value="Genomic_DNA"/>
</dbReference>
<evidence type="ECO:0000259" key="3">
    <source>
        <dbReference type="Pfam" id="PF06482"/>
    </source>
</evidence>
<evidence type="ECO:0000313" key="6">
    <source>
        <dbReference type="Proteomes" id="UP000291343"/>
    </source>
</evidence>
<dbReference type="PANTHER" id="PTHR24023:SF1082">
    <property type="entry name" value="COLLAGEN TRIPLE HELIX REPEAT"/>
    <property type="match status" value="1"/>
</dbReference>
<dbReference type="OrthoDB" id="5983381at2759"/>
<dbReference type="Proteomes" id="UP000291343">
    <property type="component" value="Unassembled WGS sequence"/>
</dbReference>
<feature type="region of interest" description="Disordered" evidence="2">
    <location>
        <begin position="1"/>
        <end position="197"/>
    </location>
</feature>
<dbReference type="InParanoid" id="A0A482X9R1"/>
<dbReference type="SUPFAM" id="SSF56436">
    <property type="entry name" value="C-type lectin-like"/>
    <property type="match status" value="1"/>
</dbReference>
<dbReference type="GO" id="GO:0030020">
    <property type="term" value="F:extracellular matrix structural constituent conferring tensile strength"/>
    <property type="evidence" value="ECO:0007669"/>
    <property type="project" value="TreeGrafter"/>
</dbReference>
<feature type="compositionally biased region" description="Low complexity" evidence="2">
    <location>
        <begin position="111"/>
        <end position="122"/>
    </location>
</feature>
<feature type="compositionally biased region" description="Pro residues" evidence="2">
    <location>
        <begin position="233"/>
        <end position="251"/>
    </location>
</feature>
<feature type="domain" description="Collagen type XV/XVIII trimerization" evidence="4">
    <location>
        <begin position="328"/>
        <end position="376"/>
    </location>
</feature>
<dbReference type="InterPro" id="IPR010515">
    <property type="entry name" value="Collagenase_NC10/endostatin"/>
</dbReference>
<evidence type="ECO:0000256" key="1">
    <source>
        <dbReference type="ARBA" id="ARBA00023119"/>
    </source>
</evidence>
<dbReference type="GO" id="GO:0030198">
    <property type="term" value="P:extracellular matrix organization"/>
    <property type="evidence" value="ECO:0007669"/>
    <property type="project" value="TreeGrafter"/>
</dbReference>
<evidence type="ECO:0000259" key="4">
    <source>
        <dbReference type="Pfam" id="PF20010"/>
    </source>
</evidence>
<keyword evidence="1" id="KW-0176">Collagen</keyword>
<dbReference type="AlphaFoldDB" id="A0A482X9R1"/>
<dbReference type="Pfam" id="PF01391">
    <property type="entry name" value="Collagen"/>
    <property type="match status" value="1"/>
</dbReference>
<dbReference type="GO" id="GO:0005615">
    <property type="term" value="C:extracellular space"/>
    <property type="evidence" value="ECO:0007669"/>
    <property type="project" value="TreeGrafter"/>
</dbReference>
<dbReference type="InterPro" id="IPR050149">
    <property type="entry name" value="Collagen_superfamily"/>
</dbReference>
<dbReference type="Gene3D" id="3.10.100.10">
    <property type="entry name" value="Mannose-Binding Protein A, subunit A"/>
    <property type="match status" value="1"/>
</dbReference>
<dbReference type="GO" id="GO:0031012">
    <property type="term" value="C:extracellular matrix"/>
    <property type="evidence" value="ECO:0007669"/>
    <property type="project" value="TreeGrafter"/>
</dbReference>
<evidence type="ECO:0000256" key="2">
    <source>
        <dbReference type="SAM" id="MobiDB-lite"/>
    </source>
</evidence>
<gene>
    <name evidence="5" type="ORF">LSTR_LSTR011565</name>
</gene>
<reference evidence="5 6" key="1">
    <citation type="journal article" date="2017" name="Gigascience">
        <title>Genome sequence of the small brown planthopper, Laodelphax striatellus.</title>
        <authorList>
            <person name="Zhu J."/>
            <person name="Jiang F."/>
            <person name="Wang X."/>
            <person name="Yang P."/>
            <person name="Bao Y."/>
            <person name="Zhao W."/>
            <person name="Wang W."/>
            <person name="Lu H."/>
            <person name="Wang Q."/>
            <person name="Cui N."/>
            <person name="Li J."/>
            <person name="Chen X."/>
            <person name="Luo L."/>
            <person name="Yu J."/>
            <person name="Kang L."/>
            <person name="Cui F."/>
        </authorList>
    </citation>
    <scope>NUCLEOTIDE SEQUENCE [LARGE SCALE GENOMIC DNA]</scope>
    <source>
        <strain evidence="5">Lst14</strain>
    </source>
</reference>
<dbReference type="InterPro" id="IPR016186">
    <property type="entry name" value="C-type_lectin-like/link_sf"/>
</dbReference>
<keyword evidence="6" id="KW-1185">Reference proteome</keyword>
<feature type="compositionally biased region" description="Basic and acidic residues" evidence="2">
    <location>
        <begin position="57"/>
        <end position="77"/>
    </location>
</feature>
<evidence type="ECO:0008006" key="7">
    <source>
        <dbReference type="Google" id="ProtNLM"/>
    </source>
</evidence>
<dbReference type="Pfam" id="PF06482">
    <property type="entry name" value="Endostatin"/>
    <property type="match status" value="1"/>
</dbReference>
<proteinExistence type="predicted"/>